<sequence>MFEIFLFINPTGIYCYDTERRIKETIQRLNIDTCYHFVPITSMNIIKDDIIRRHQDEQKTCGLSYYTLTANQALQIYHAIKLAYGNKKARTFLFNLQQKMTTDSSCFSACLVKEIILNLGLNYKDVQSLAESDYVQNSIKQDRKLAEQWKIHKTPTTIIFNEDDDNNYGFLLEGVINQDELTTLLTPASPKIEATENTDISNVFSGNSHLRLI</sequence>
<proteinExistence type="predicted"/>
<dbReference type="Proteomes" id="UP000051223">
    <property type="component" value="Unassembled WGS sequence"/>
</dbReference>
<dbReference type="InterPro" id="IPR036249">
    <property type="entry name" value="Thioredoxin-like_sf"/>
</dbReference>
<dbReference type="AlphaFoldDB" id="A0A0R1YPJ9"/>
<keyword evidence="2" id="KW-1185">Reference proteome</keyword>
<dbReference type="PATRIC" id="fig|1423754.3.peg.1388"/>
<dbReference type="STRING" id="1423754.FC39_GL001350"/>
<evidence type="ECO:0000313" key="1">
    <source>
        <dbReference type="EMBL" id="KRM41148.1"/>
    </source>
</evidence>
<evidence type="ECO:0008006" key="3">
    <source>
        <dbReference type="Google" id="ProtNLM"/>
    </source>
</evidence>
<gene>
    <name evidence="1" type="ORF">FC39_GL001350</name>
</gene>
<dbReference type="EMBL" id="AZGI01000003">
    <property type="protein sequence ID" value="KRM41148.1"/>
    <property type="molecule type" value="Genomic_DNA"/>
</dbReference>
<reference evidence="1 2" key="1">
    <citation type="journal article" date="2015" name="Genome Announc.">
        <title>Expanding the biotechnology potential of lactobacilli through comparative genomics of 213 strains and associated genera.</title>
        <authorList>
            <person name="Sun Z."/>
            <person name="Harris H.M."/>
            <person name="McCann A."/>
            <person name="Guo C."/>
            <person name="Argimon S."/>
            <person name="Zhang W."/>
            <person name="Yang X."/>
            <person name="Jeffery I.B."/>
            <person name="Cooney J.C."/>
            <person name="Kagawa T.F."/>
            <person name="Liu W."/>
            <person name="Song Y."/>
            <person name="Salvetti E."/>
            <person name="Wrobel A."/>
            <person name="Rasinkangas P."/>
            <person name="Parkhill J."/>
            <person name="Rea M.C."/>
            <person name="O'Sullivan O."/>
            <person name="Ritari J."/>
            <person name="Douillard F.P."/>
            <person name="Paul Ross R."/>
            <person name="Yang R."/>
            <person name="Briner A.E."/>
            <person name="Felis G.E."/>
            <person name="de Vos W.M."/>
            <person name="Barrangou R."/>
            <person name="Klaenhammer T.R."/>
            <person name="Caufield P.W."/>
            <person name="Cui Y."/>
            <person name="Zhang H."/>
            <person name="O'Toole P.W."/>
        </authorList>
    </citation>
    <scope>NUCLEOTIDE SEQUENCE [LARGE SCALE GENOMIC DNA]</scope>
    <source>
        <strain evidence="1 2">DSM 5661</strain>
    </source>
</reference>
<dbReference type="Gene3D" id="3.40.30.10">
    <property type="entry name" value="Glutaredoxin"/>
    <property type="match status" value="1"/>
</dbReference>
<evidence type="ECO:0000313" key="2">
    <source>
        <dbReference type="Proteomes" id="UP000051223"/>
    </source>
</evidence>
<name>A0A0R1YPJ9_9LACO</name>
<dbReference type="eggNOG" id="COG2761">
    <property type="taxonomic scope" value="Bacteria"/>
</dbReference>
<dbReference type="SUPFAM" id="SSF52833">
    <property type="entry name" value="Thioredoxin-like"/>
    <property type="match status" value="1"/>
</dbReference>
<dbReference type="RefSeq" id="WP_025080155.1">
    <property type="nucleotide sequence ID" value="NZ_AZGI01000003.1"/>
</dbReference>
<accession>A0A0R1YPJ9</accession>
<dbReference type="OrthoDB" id="2156137at2"/>
<organism evidence="1 2">
    <name type="scientific">Lactobacillus hamsteri DSM 5661 = JCM 6256</name>
    <dbReference type="NCBI Taxonomy" id="1423754"/>
    <lineage>
        <taxon>Bacteria</taxon>
        <taxon>Bacillati</taxon>
        <taxon>Bacillota</taxon>
        <taxon>Bacilli</taxon>
        <taxon>Lactobacillales</taxon>
        <taxon>Lactobacillaceae</taxon>
        <taxon>Lactobacillus</taxon>
    </lineage>
</organism>
<comment type="caution">
    <text evidence="1">The sequence shown here is derived from an EMBL/GenBank/DDBJ whole genome shotgun (WGS) entry which is preliminary data.</text>
</comment>
<dbReference type="Pfam" id="PF13743">
    <property type="entry name" value="Thioredoxin_5"/>
    <property type="match status" value="1"/>
</dbReference>
<protein>
    <recommendedName>
        <fullName evidence="3">Dithiol-disulfide isomerase</fullName>
    </recommendedName>
</protein>